<keyword evidence="4 7" id="KW-0547">Nucleotide-binding</keyword>
<dbReference type="PROSITE" id="PS50011">
    <property type="entry name" value="PROTEIN_KINASE_DOM"/>
    <property type="match status" value="1"/>
</dbReference>
<sequence>MATRRSAQGHHRDASSPVALSSAADDSASSASKPTPAPAEAFVPRRFPNRVATENDSPQRRPTPSSSAQNLTAAASQKSNFAGRRRSTVREHKPLMGPRAMDQSRRIVSGSTTASNNNNNASRLPTSASEPQSLTAPTNGSNPRFSFGKLPSRAESHSSSSDFLPSFNFDDFHESIGSGPKLSEFPVPGGGRRMFALEESDNDTVNRVASFAERKKAGSRAPSSSSFAGRPGTSQRRQTASRTDSEAGSMGPPAAPASNRARRQSQGLGPAPVTDFASFSSAETTVRGPRKSIGPGLTPNASDVQPYFGPRREMSHGNFGRASSPNKPNRRGTLVPSRSATDVPRLAATPRSSKAKSMVTPSTQSYSSLISEFGRTTGPARSPSKSGQKAGTPSNANKRGSLHHAGGLGARTISPTDARRLKRLSISQCTPAIPRDPPTPQPDMPQENLTAPFSQTLALRKSVTPSSSTRNTPDNIPRPVGAGPSLPNSSSLNSLRGNANLPSRSSQQILSTSRLPTPKPRNVHSSAGTETEDVPPVPAIPKAFESPKTEIDQPVYPERQGPATPGVEGSGNVTLIQNTESDSSNLSSIEQPAETAPKDARKTRPLNQRRRGLTVGDSEGDKTSSSASGTTAKKNLQPLRLPPLNLLPLSTPTAKRIASFQPFEGDAAGDASTPPPKRNYTKTPSTPLTASKATFGFRDEGETPIAAEMRSSTSHYHLRSTETPSFPPLPSKPITTPNARNATTTPFGANSLPKLGVQLDHLVPKESDEFDFGKAEAAQPTQRQNPPRAQNTEKPHKLDTSSITSTEPETPSSSSSIRRKLSLSNWKRSSSKSSHRAQASQGHIPYQASSDAPPQPPKHSDMPPPRLPTSTTWSGPVSDTETVVKPRPSYEAATRRKPSSTLFASDTEAQKTRNGERKASAGKIATNQANAYTGPVTRSSSSQLMHKMLGSKNSISTLKARSLDTNLDREDLAADEEMRRLATRRKDFEHAAKEVDELRKRAKPQDRVSPATAIQMVPLNIFERGEIIDYKDIYFCGTKHAKKHVGDLHAQTANFGYDDDRGDYNIVLGDHLAYRYEVVDVLGKGSFGQVVRCIDHKLGKLVAVKIIRNKKRFHQQALVEVNILQKLREWDPDNKHSMINFTQHFYFRGHLCISTELLGMNLYEFIKAHDFKGFSLKLIRRFARQILSSLVLLKGKRVIHCDLKPENILLAHPLHSEIKVIDFGSSCFEHEKVYTYIQSRFYRSPEVILGMNYGLPIDMWSFGCILAELLTGSPIFPGENEQEQLACIMEIFGPPEKHLIEKSSRKKLFFDSLGKPRVTVSSKGRRRRPSSKTLEQSLKCNDEAFLDFIARCLRWDPERRLKPDEAMQHEFITGIKRPRGGPRSTINGGSAASHSNSPVRRMNTVAQTPQRGRPLPEPPATSFKNAQGAANVQGSTASTGSRNASGNTGSPAKVPGRRHSTVGNLHGNLGIRRASKEQSGGSSSNTGASSNQNSGLPRVAQRSISGKPDLASSAAAVASLRTR</sequence>
<dbReference type="InterPro" id="IPR008271">
    <property type="entry name" value="Ser/Thr_kinase_AS"/>
</dbReference>
<dbReference type="CDD" id="cd14210">
    <property type="entry name" value="PKc_DYRK"/>
    <property type="match status" value="1"/>
</dbReference>
<feature type="compositionally biased region" description="Low complexity" evidence="8">
    <location>
        <begin position="157"/>
        <end position="169"/>
    </location>
</feature>
<evidence type="ECO:0000313" key="10">
    <source>
        <dbReference type="EMBL" id="KAK8163928.1"/>
    </source>
</evidence>
<feature type="compositionally biased region" description="Polar residues" evidence="8">
    <location>
        <begin position="221"/>
        <end position="242"/>
    </location>
</feature>
<dbReference type="InterPro" id="IPR011009">
    <property type="entry name" value="Kinase-like_dom_sf"/>
</dbReference>
<feature type="compositionally biased region" description="Polar residues" evidence="8">
    <location>
        <begin position="681"/>
        <end position="692"/>
    </location>
</feature>
<feature type="region of interest" description="Disordered" evidence="8">
    <location>
        <begin position="771"/>
        <end position="923"/>
    </location>
</feature>
<evidence type="ECO:0000259" key="9">
    <source>
        <dbReference type="PROSITE" id="PS50011"/>
    </source>
</evidence>
<feature type="region of interest" description="Disordered" evidence="8">
    <location>
        <begin position="1"/>
        <end position="449"/>
    </location>
</feature>
<dbReference type="EMBL" id="JBBWUH010000006">
    <property type="protein sequence ID" value="KAK8163928.1"/>
    <property type="molecule type" value="Genomic_DNA"/>
</dbReference>
<dbReference type="InterPro" id="IPR050494">
    <property type="entry name" value="Ser_Thr_dual-spec_kinase"/>
</dbReference>
<feature type="compositionally biased region" description="Low complexity" evidence="8">
    <location>
        <begin position="800"/>
        <end position="828"/>
    </location>
</feature>
<feature type="compositionally biased region" description="Pro residues" evidence="8">
    <location>
        <begin position="434"/>
        <end position="443"/>
    </location>
</feature>
<dbReference type="InterPro" id="IPR017441">
    <property type="entry name" value="Protein_kinase_ATP_BS"/>
</dbReference>
<evidence type="ECO:0000256" key="8">
    <source>
        <dbReference type="SAM" id="MobiDB-lite"/>
    </source>
</evidence>
<evidence type="ECO:0000313" key="11">
    <source>
        <dbReference type="Proteomes" id="UP001456524"/>
    </source>
</evidence>
<keyword evidence="3" id="KW-0808">Transferase</keyword>
<evidence type="ECO:0000256" key="5">
    <source>
        <dbReference type="ARBA" id="ARBA00022777"/>
    </source>
</evidence>
<gene>
    <name evidence="10" type="ORF">IWX90DRAFT_487245</name>
</gene>
<accession>A0ABR1XQI0</accession>
<feature type="binding site" evidence="7">
    <location>
        <position position="1105"/>
    </location>
    <ligand>
        <name>ATP</name>
        <dbReference type="ChEBI" id="CHEBI:30616"/>
    </ligand>
</feature>
<feature type="compositionally biased region" description="Polar residues" evidence="8">
    <location>
        <begin position="359"/>
        <end position="370"/>
    </location>
</feature>
<feature type="compositionally biased region" description="Polar residues" evidence="8">
    <location>
        <begin position="836"/>
        <end position="852"/>
    </location>
</feature>
<dbReference type="PANTHER" id="PTHR24058">
    <property type="entry name" value="DUAL SPECIFICITY PROTEIN KINASE"/>
    <property type="match status" value="1"/>
</dbReference>
<dbReference type="PANTHER" id="PTHR24058:SF22">
    <property type="entry name" value="DUAL SPECIFICITY TYROSINE-PHOSPHORYLATION-REGULATED KINASE 4"/>
    <property type="match status" value="1"/>
</dbReference>
<dbReference type="InterPro" id="IPR000719">
    <property type="entry name" value="Prot_kinase_dom"/>
</dbReference>
<feature type="compositionally biased region" description="Polar residues" evidence="8">
    <location>
        <begin position="868"/>
        <end position="881"/>
    </location>
</feature>
<keyword evidence="5" id="KW-0418">Kinase</keyword>
<evidence type="ECO:0000256" key="7">
    <source>
        <dbReference type="PROSITE-ProRule" id="PRU10141"/>
    </source>
</evidence>
<dbReference type="Proteomes" id="UP001456524">
    <property type="component" value="Unassembled WGS sequence"/>
</dbReference>
<protein>
    <recommendedName>
        <fullName evidence="9">Protein kinase domain-containing protein</fullName>
    </recommendedName>
</protein>
<feature type="region of interest" description="Disordered" evidence="8">
    <location>
        <begin position="659"/>
        <end position="752"/>
    </location>
</feature>
<comment type="caution">
    <text evidence="10">The sequence shown here is derived from an EMBL/GenBank/DDBJ whole genome shotgun (WGS) entry which is preliminary data.</text>
</comment>
<dbReference type="PROSITE" id="PS00107">
    <property type="entry name" value="PROTEIN_KINASE_ATP"/>
    <property type="match status" value="1"/>
</dbReference>
<feature type="compositionally biased region" description="Basic and acidic residues" evidence="8">
    <location>
        <begin position="908"/>
        <end position="919"/>
    </location>
</feature>
<dbReference type="SUPFAM" id="SSF56112">
    <property type="entry name" value="Protein kinase-like (PK-like)"/>
    <property type="match status" value="1"/>
</dbReference>
<feature type="compositionally biased region" description="Low complexity" evidence="8">
    <location>
        <begin position="482"/>
        <end position="501"/>
    </location>
</feature>
<feature type="compositionally biased region" description="Polar residues" evidence="8">
    <location>
        <begin position="461"/>
        <end position="474"/>
    </location>
</feature>
<feature type="domain" description="Protein kinase" evidence="9">
    <location>
        <begin position="1076"/>
        <end position="1372"/>
    </location>
</feature>
<evidence type="ECO:0000256" key="6">
    <source>
        <dbReference type="ARBA" id="ARBA00022840"/>
    </source>
</evidence>
<evidence type="ECO:0000256" key="4">
    <source>
        <dbReference type="ARBA" id="ARBA00022741"/>
    </source>
</evidence>
<dbReference type="Gene3D" id="1.10.510.10">
    <property type="entry name" value="Transferase(Phosphotransferase) domain 1"/>
    <property type="match status" value="1"/>
</dbReference>
<feature type="region of interest" description="Disordered" evidence="8">
    <location>
        <begin position="1371"/>
        <end position="1523"/>
    </location>
</feature>
<feature type="compositionally biased region" description="Polar residues" evidence="8">
    <location>
        <begin position="1422"/>
        <end position="1450"/>
    </location>
</feature>
<comment type="similarity">
    <text evidence="1">Belongs to the protein kinase superfamily. CMGC Ser/Thr protein kinase family. MNB/DYRK subfamily.</text>
</comment>
<name>A0ABR1XQI0_9PEZI</name>
<feature type="compositionally biased region" description="Polar residues" evidence="8">
    <location>
        <begin position="571"/>
        <end position="590"/>
    </location>
</feature>
<evidence type="ECO:0000256" key="1">
    <source>
        <dbReference type="ARBA" id="ARBA00008867"/>
    </source>
</evidence>
<evidence type="ECO:0000256" key="3">
    <source>
        <dbReference type="ARBA" id="ARBA00022679"/>
    </source>
</evidence>
<feature type="compositionally biased region" description="Low complexity" evidence="8">
    <location>
        <begin position="735"/>
        <end position="746"/>
    </location>
</feature>
<feature type="compositionally biased region" description="Basic residues" evidence="8">
    <location>
        <begin position="603"/>
        <end position="612"/>
    </location>
</feature>
<feature type="compositionally biased region" description="Polar residues" evidence="8">
    <location>
        <begin position="52"/>
        <end position="80"/>
    </location>
</feature>
<dbReference type="Gene3D" id="3.30.200.20">
    <property type="entry name" value="Phosphorylase Kinase, domain 1"/>
    <property type="match status" value="1"/>
</dbReference>
<proteinExistence type="inferred from homology"/>
<feature type="compositionally biased region" description="Polar residues" evidence="8">
    <location>
        <begin position="383"/>
        <end position="398"/>
    </location>
</feature>
<feature type="compositionally biased region" description="Polar residues" evidence="8">
    <location>
        <begin position="502"/>
        <end position="515"/>
    </location>
</feature>
<feature type="compositionally biased region" description="Polar residues" evidence="8">
    <location>
        <begin position="779"/>
        <end position="790"/>
    </location>
</feature>
<feature type="compositionally biased region" description="Low complexity" evidence="8">
    <location>
        <begin position="1511"/>
        <end position="1523"/>
    </location>
</feature>
<evidence type="ECO:0000256" key="2">
    <source>
        <dbReference type="ARBA" id="ARBA00022527"/>
    </source>
</evidence>
<dbReference type="Pfam" id="PF00069">
    <property type="entry name" value="Pkinase"/>
    <property type="match status" value="1"/>
</dbReference>
<keyword evidence="6 7" id="KW-0067">ATP-binding</keyword>
<feature type="compositionally biased region" description="Low complexity" evidence="8">
    <location>
        <begin position="623"/>
        <end position="644"/>
    </location>
</feature>
<keyword evidence="2" id="KW-0723">Serine/threonine-protein kinase</keyword>
<dbReference type="SMART" id="SM00220">
    <property type="entry name" value="S_TKc"/>
    <property type="match status" value="1"/>
</dbReference>
<dbReference type="PROSITE" id="PS00108">
    <property type="entry name" value="PROTEIN_KINASE_ST"/>
    <property type="match status" value="1"/>
</dbReference>
<feature type="compositionally biased region" description="Polar residues" evidence="8">
    <location>
        <begin position="1384"/>
        <end position="1410"/>
    </location>
</feature>
<feature type="compositionally biased region" description="Pro residues" evidence="8">
    <location>
        <begin position="853"/>
        <end position="867"/>
    </location>
</feature>
<organism evidence="10 11">
    <name type="scientific">Phyllosticta citrichinensis</name>
    <dbReference type="NCBI Taxonomy" id="1130410"/>
    <lineage>
        <taxon>Eukaryota</taxon>
        <taxon>Fungi</taxon>
        <taxon>Dikarya</taxon>
        <taxon>Ascomycota</taxon>
        <taxon>Pezizomycotina</taxon>
        <taxon>Dothideomycetes</taxon>
        <taxon>Dothideomycetes incertae sedis</taxon>
        <taxon>Botryosphaeriales</taxon>
        <taxon>Phyllostictaceae</taxon>
        <taxon>Phyllosticta</taxon>
    </lineage>
</organism>
<feature type="compositionally biased region" description="Low complexity" evidence="8">
    <location>
        <begin position="15"/>
        <end position="34"/>
    </location>
</feature>
<feature type="compositionally biased region" description="Polar residues" evidence="8">
    <location>
        <begin position="123"/>
        <end position="144"/>
    </location>
</feature>
<keyword evidence="11" id="KW-1185">Reference proteome</keyword>
<feature type="compositionally biased region" description="Low complexity" evidence="8">
    <location>
        <begin position="1479"/>
        <end position="1495"/>
    </location>
</feature>
<reference evidence="10 11" key="1">
    <citation type="journal article" date="2022" name="G3 (Bethesda)">
        <title>Enemy or ally: a genomic approach to elucidate the lifestyle of Phyllosticta citrichinaensis.</title>
        <authorList>
            <person name="Buijs V.A."/>
            <person name="Groenewald J.Z."/>
            <person name="Haridas S."/>
            <person name="LaButti K.M."/>
            <person name="Lipzen A."/>
            <person name="Martin F.M."/>
            <person name="Barry K."/>
            <person name="Grigoriev I.V."/>
            <person name="Crous P.W."/>
            <person name="Seidl M.F."/>
        </authorList>
    </citation>
    <scope>NUCLEOTIDE SEQUENCE [LARGE SCALE GENOMIC DNA]</scope>
    <source>
        <strain evidence="10 11">CBS 129764</strain>
    </source>
</reference>
<feature type="compositionally biased region" description="Low complexity" evidence="8">
    <location>
        <begin position="111"/>
        <end position="122"/>
    </location>
</feature>
<feature type="region of interest" description="Disordered" evidence="8">
    <location>
        <begin position="461"/>
        <end position="644"/>
    </location>
</feature>